<name>A0A098C1G3_9BACT</name>
<dbReference type="GO" id="GO:0005524">
    <property type="term" value="F:ATP binding"/>
    <property type="evidence" value="ECO:0007669"/>
    <property type="project" value="UniProtKB-KW"/>
</dbReference>
<evidence type="ECO:0000256" key="2">
    <source>
        <dbReference type="ARBA" id="ARBA00022840"/>
    </source>
</evidence>
<keyword evidence="1" id="KW-0547">Nucleotide-binding</keyword>
<dbReference type="PANTHER" id="PTHR43272:SF33">
    <property type="entry name" value="AMP-BINDING DOMAIN-CONTAINING PROTEIN-RELATED"/>
    <property type="match status" value="1"/>
</dbReference>
<dbReference type="PRINTS" id="PR00154">
    <property type="entry name" value="AMPBINDING"/>
</dbReference>
<dbReference type="KEGG" id="pbt:ING2E5B_2021"/>
<keyword evidence="4" id="KW-0436">Ligase</keyword>
<sequence>MTYFHLGELVFKQAQKYKNRTALKYQDATGAWVDMSWDLFAEKVTKTAQAMAEMGVKPYNNVGIYSQNMEKYLITDFAAFANKAVMVPMYATSSPSQVKYIVNDAEISLIFVGEQFQYNNAFKVQQESQFLHKLIIFDRNVVLQPEDKTSVYFDDFITTGDNSESVALVNARIRQLKDSDLATIIYTSGTTGEPKGVMLTHANYLKAMRIHDMRLTNLSEKDLSMCFLPLTHIFEKAWTTYCLHRGIVVAINRNPAEIRETIKQVRPTIMSNVPRFWEKVYDGVKETIDSSSGVIKWLFTDAVKTGRRHNLDYRNNGRKAPLGNSIKFFLYKHTIYYLIKRIVGIDRGNFFPVAGAPLSDNINEFLQSIDVHIVYGYGLTETTATVSCFTFPGFKIGTVGKVMPDTEVKIGENSEILVRGGTVMSGYYNKPEATKEVFTEDGFFRTGDAGMLTDDGEIILTERIKDLYKTSNGKYIAPQMIETRISEDKYIDQVAVIGDERKFVSALIIPNYLALKAYADSQGIPYESTDDLVKNDVVHDYVFGRIELLQSQFTNYEKIKKITLLPQPFSIESGELTNTLKLRRKVILERYADIIDQMYID</sequence>
<dbReference type="Gene3D" id="3.40.50.12780">
    <property type="entry name" value="N-terminal domain of ligase-like"/>
    <property type="match status" value="1"/>
</dbReference>
<dbReference type="Proteomes" id="UP000032417">
    <property type="component" value="Chromosome 1"/>
</dbReference>
<evidence type="ECO:0000256" key="1">
    <source>
        <dbReference type="ARBA" id="ARBA00022741"/>
    </source>
</evidence>
<dbReference type="InterPro" id="IPR020845">
    <property type="entry name" value="AMP-binding_CS"/>
</dbReference>
<dbReference type="AlphaFoldDB" id="A0A098C1G3"/>
<dbReference type="SUPFAM" id="SSF56801">
    <property type="entry name" value="Acetyl-CoA synthetase-like"/>
    <property type="match status" value="1"/>
</dbReference>
<proteinExistence type="predicted"/>
<evidence type="ECO:0000313" key="4">
    <source>
        <dbReference type="EMBL" id="CEA16750.1"/>
    </source>
</evidence>
<dbReference type="PROSITE" id="PS00455">
    <property type="entry name" value="AMP_BINDING"/>
    <property type="match status" value="1"/>
</dbReference>
<dbReference type="InterPro" id="IPR000873">
    <property type="entry name" value="AMP-dep_synth/lig_dom"/>
</dbReference>
<keyword evidence="2" id="KW-0067">ATP-binding</keyword>
<keyword evidence="5" id="KW-1185">Reference proteome</keyword>
<dbReference type="GO" id="GO:0016020">
    <property type="term" value="C:membrane"/>
    <property type="evidence" value="ECO:0007669"/>
    <property type="project" value="TreeGrafter"/>
</dbReference>
<dbReference type="InterPro" id="IPR042099">
    <property type="entry name" value="ANL_N_sf"/>
</dbReference>
<feature type="domain" description="AMP-dependent synthetase/ligase" evidence="3">
    <location>
        <begin position="11"/>
        <end position="428"/>
    </location>
</feature>
<dbReference type="STRING" id="1562970.ING2E5B_2021"/>
<dbReference type="OrthoDB" id="9803968at2"/>
<reference evidence="4 5" key="1">
    <citation type="submission" date="2014-08" db="EMBL/GenBank/DDBJ databases">
        <authorList>
            <person name="Wibberg D."/>
        </authorList>
    </citation>
    <scope>NUCLEOTIDE SEQUENCE [LARGE SCALE GENOMIC DNA]</scope>
    <source>
        <strain evidence="5">ING2-E5B</strain>
    </source>
</reference>
<accession>A0A098C1G3</accession>
<dbReference type="InterPro" id="IPR020459">
    <property type="entry name" value="AMP-binding"/>
</dbReference>
<evidence type="ECO:0000313" key="5">
    <source>
        <dbReference type="Proteomes" id="UP000032417"/>
    </source>
</evidence>
<gene>
    <name evidence="4" type="ORF">ING2E5B_2021</name>
</gene>
<dbReference type="CDD" id="cd05907">
    <property type="entry name" value="VL_LC_FACS_like"/>
    <property type="match status" value="1"/>
</dbReference>
<protein>
    <submittedName>
        <fullName evidence="4">Putative long-chain-fatty-acid-CoA ligase</fullName>
        <ecNumber evidence="4">6.2.1.3</ecNumber>
    </submittedName>
</protein>
<organism evidence="4 5">
    <name type="scientific">Fermentimonas caenicola</name>
    <dbReference type="NCBI Taxonomy" id="1562970"/>
    <lineage>
        <taxon>Bacteria</taxon>
        <taxon>Pseudomonadati</taxon>
        <taxon>Bacteroidota</taxon>
        <taxon>Bacteroidia</taxon>
        <taxon>Bacteroidales</taxon>
        <taxon>Dysgonomonadaceae</taxon>
        <taxon>Fermentimonas</taxon>
    </lineage>
</organism>
<dbReference type="Pfam" id="PF00501">
    <property type="entry name" value="AMP-binding"/>
    <property type="match status" value="1"/>
</dbReference>
<dbReference type="GO" id="GO:0004467">
    <property type="term" value="F:long-chain fatty acid-CoA ligase activity"/>
    <property type="evidence" value="ECO:0007669"/>
    <property type="project" value="UniProtKB-EC"/>
</dbReference>
<evidence type="ECO:0000259" key="3">
    <source>
        <dbReference type="Pfam" id="PF00501"/>
    </source>
</evidence>
<dbReference type="EC" id="6.2.1.3" evidence="4"/>
<dbReference type="PANTHER" id="PTHR43272">
    <property type="entry name" value="LONG-CHAIN-FATTY-ACID--COA LIGASE"/>
    <property type="match status" value="1"/>
</dbReference>
<dbReference type="HOGENOM" id="CLU_000022_45_5_10"/>
<dbReference type="EMBL" id="LN515532">
    <property type="protein sequence ID" value="CEA16750.1"/>
    <property type="molecule type" value="Genomic_DNA"/>
</dbReference>
<dbReference type="Pfam" id="PF23562">
    <property type="entry name" value="AMP-binding_C_3"/>
    <property type="match status" value="1"/>
</dbReference>
<dbReference type="PATRIC" id="fig|1562970.3.peg.1996"/>